<keyword evidence="5 8" id="KW-0418">Kinase</keyword>
<dbReference type="PROSITE" id="PS00108">
    <property type="entry name" value="PROTEIN_KINASE_ST"/>
    <property type="match status" value="1"/>
</dbReference>
<dbReference type="GO" id="GO:0004674">
    <property type="term" value="F:protein serine/threonine kinase activity"/>
    <property type="evidence" value="ECO:0007669"/>
    <property type="project" value="UniProtKB-KW"/>
</dbReference>
<evidence type="ECO:0000256" key="1">
    <source>
        <dbReference type="ARBA" id="ARBA00006529"/>
    </source>
</evidence>
<dbReference type="STRING" id="71717.A0A4Y7SMQ7"/>
<sequence>DILDAMSYLHGKKIVHGDIKGANILVNASGRACIADLGFSRLTEAAVITWTVHSVTYSVGNTQPPTRAADIYSIGCLCYEVFTDHPPFWDVISDL</sequence>
<dbReference type="PANTHER" id="PTHR11584">
    <property type="entry name" value="SERINE/THREONINE PROTEIN KINASE"/>
    <property type="match status" value="1"/>
</dbReference>
<evidence type="ECO:0000256" key="3">
    <source>
        <dbReference type="ARBA" id="ARBA00022679"/>
    </source>
</evidence>
<dbReference type="Gene3D" id="1.10.510.10">
    <property type="entry name" value="Transferase(Phosphotransferase) domain 1"/>
    <property type="match status" value="1"/>
</dbReference>
<dbReference type="AlphaFoldDB" id="A0A4Y7SMQ7"/>
<dbReference type="InterPro" id="IPR000719">
    <property type="entry name" value="Prot_kinase_dom"/>
</dbReference>
<dbReference type="PANTHER" id="PTHR11584:SF369">
    <property type="entry name" value="MITOGEN-ACTIVATED PROTEIN KINASE KINASE KINASE 19-RELATED"/>
    <property type="match status" value="1"/>
</dbReference>
<keyword evidence="3" id="KW-0808">Transferase</keyword>
<proteinExistence type="inferred from homology"/>
<dbReference type="Pfam" id="PF00069">
    <property type="entry name" value="Pkinase"/>
    <property type="match status" value="1"/>
</dbReference>
<evidence type="ECO:0000256" key="6">
    <source>
        <dbReference type="ARBA" id="ARBA00022840"/>
    </source>
</evidence>
<gene>
    <name evidence="8" type="ORF">FA13DRAFT_1610623</name>
</gene>
<dbReference type="GO" id="GO:0005524">
    <property type="term" value="F:ATP binding"/>
    <property type="evidence" value="ECO:0007669"/>
    <property type="project" value="UniProtKB-KW"/>
</dbReference>
<accession>A0A4Y7SMQ7</accession>
<dbReference type="PROSITE" id="PS50011">
    <property type="entry name" value="PROTEIN_KINASE_DOM"/>
    <property type="match status" value="1"/>
</dbReference>
<evidence type="ECO:0000256" key="5">
    <source>
        <dbReference type="ARBA" id="ARBA00022777"/>
    </source>
</evidence>
<feature type="non-terminal residue" evidence="8">
    <location>
        <position position="95"/>
    </location>
</feature>
<dbReference type="Proteomes" id="UP000298030">
    <property type="component" value="Unassembled WGS sequence"/>
</dbReference>
<comment type="caution">
    <text evidence="8">The sequence shown here is derived from an EMBL/GenBank/DDBJ whole genome shotgun (WGS) entry which is preliminary data.</text>
</comment>
<evidence type="ECO:0000313" key="9">
    <source>
        <dbReference type="Proteomes" id="UP000298030"/>
    </source>
</evidence>
<keyword evidence="2" id="KW-0723">Serine/threonine-protein kinase</keyword>
<name>A0A4Y7SMQ7_COPMI</name>
<dbReference type="SUPFAM" id="SSF56112">
    <property type="entry name" value="Protein kinase-like (PK-like)"/>
    <property type="match status" value="1"/>
</dbReference>
<reference evidence="8 9" key="1">
    <citation type="journal article" date="2019" name="Nat. Ecol. Evol.">
        <title>Megaphylogeny resolves global patterns of mushroom evolution.</title>
        <authorList>
            <person name="Varga T."/>
            <person name="Krizsan K."/>
            <person name="Foldi C."/>
            <person name="Dima B."/>
            <person name="Sanchez-Garcia M."/>
            <person name="Sanchez-Ramirez S."/>
            <person name="Szollosi G.J."/>
            <person name="Szarkandi J.G."/>
            <person name="Papp V."/>
            <person name="Albert L."/>
            <person name="Andreopoulos W."/>
            <person name="Angelini C."/>
            <person name="Antonin V."/>
            <person name="Barry K.W."/>
            <person name="Bougher N.L."/>
            <person name="Buchanan P."/>
            <person name="Buyck B."/>
            <person name="Bense V."/>
            <person name="Catcheside P."/>
            <person name="Chovatia M."/>
            <person name="Cooper J."/>
            <person name="Damon W."/>
            <person name="Desjardin D."/>
            <person name="Finy P."/>
            <person name="Geml J."/>
            <person name="Haridas S."/>
            <person name="Hughes K."/>
            <person name="Justo A."/>
            <person name="Karasinski D."/>
            <person name="Kautmanova I."/>
            <person name="Kiss B."/>
            <person name="Kocsube S."/>
            <person name="Kotiranta H."/>
            <person name="LaButti K.M."/>
            <person name="Lechner B.E."/>
            <person name="Liimatainen K."/>
            <person name="Lipzen A."/>
            <person name="Lukacs Z."/>
            <person name="Mihaltcheva S."/>
            <person name="Morgado L.N."/>
            <person name="Niskanen T."/>
            <person name="Noordeloos M.E."/>
            <person name="Ohm R.A."/>
            <person name="Ortiz-Santana B."/>
            <person name="Ovrebo C."/>
            <person name="Racz N."/>
            <person name="Riley R."/>
            <person name="Savchenko A."/>
            <person name="Shiryaev A."/>
            <person name="Soop K."/>
            <person name="Spirin V."/>
            <person name="Szebenyi C."/>
            <person name="Tomsovsky M."/>
            <person name="Tulloss R.E."/>
            <person name="Uehling J."/>
            <person name="Grigoriev I.V."/>
            <person name="Vagvolgyi C."/>
            <person name="Papp T."/>
            <person name="Martin F.M."/>
            <person name="Miettinen O."/>
            <person name="Hibbett D.S."/>
            <person name="Nagy L.G."/>
        </authorList>
    </citation>
    <scope>NUCLEOTIDE SEQUENCE [LARGE SCALE GENOMIC DNA]</scope>
    <source>
        <strain evidence="8 9">FP101781</strain>
    </source>
</reference>
<dbReference type="EMBL" id="QPFP01000084">
    <property type="protein sequence ID" value="TEB22928.1"/>
    <property type="molecule type" value="Genomic_DNA"/>
</dbReference>
<dbReference type="InterPro" id="IPR008271">
    <property type="entry name" value="Ser/Thr_kinase_AS"/>
</dbReference>
<keyword evidence="4" id="KW-0547">Nucleotide-binding</keyword>
<evidence type="ECO:0000313" key="8">
    <source>
        <dbReference type="EMBL" id="TEB22928.1"/>
    </source>
</evidence>
<organism evidence="8 9">
    <name type="scientific">Coprinellus micaceus</name>
    <name type="common">Glistening ink-cap mushroom</name>
    <name type="synonym">Coprinus micaceus</name>
    <dbReference type="NCBI Taxonomy" id="71717"/>
    <lineage>
        <taxon>Eukaryota</taxon>
        <taxon>Fungi</taxon>
        <taxon>Dikarya</taxon>
        <taxon>Basidiomycota</taxon>
        <taxon>Agaricomycotina</taxon>
        <taxon>Agaricomycetes</taxon>
        <taxon>Agaricomycetidae</taxon>
        <taxon>Agaricales</taxon>
        <taxon>Agaricineae</taxon>
        <taxon>Psathyrellaceae</taxon>
        <taxon>Coprinellus</taxon>
    </lineage>
</organism>
<dbReference type="InterPro" id="IPR011009">
    <property type="entry name" value="Kinase-like_dom_sf"/>
</dbReference>
<evidence type="ECO:0000256" key="4">
    <source>
        <dbReference type="ARBA" id="ARBA00022741"/>
    </source>
</evidence>
<evidence type="ECO:0000256" key="2">
    <source>
        <dbReference type="ARBA" id="ARBA00022527"/>
    </source>
</evidence>
<keyword evidence="6" id="KW-0067">ATP-binding</keyword>
<comment type="similarity">
    <text evidence="1">Belongs to the protein kinase superfamily. STE Ser/Thr protein kinase family. MAP kinase kinase kinase subfamily.</text>
</comment>
<feature type="domain" description="Protein kinase" evidence="7">
    <location>
        <begin position="1"/>
        <end position="95"/>
    </location>
</feature>
<evidence type="ECO:0000259" key="7">
    <source>
        <dbReference type="PROSITE" id="PS50011"/>
    </source>
</evidence>
<protein>
    <submittedName>
        <fullName evidence="8">Kinase-like protein</fullName>
    </submittedName>
</protein>
<feature type="non-terminal residue" evidence="8">
    <location>
        <position position="1"/>
    </location>
</feature>
<dbReference type="OrthoDB" id="4062651at2759"/>
<keyword evidence="9" id="KW-1185">Reference proteome</keyword>